<dbReference type="InterPro" id="IPR036390">
    <property type="entry name" value="WH_DNA-bd_sf"/>
</dbReference>
<evidence type="ECO:0000313" key="5">
    <source>
        <dbReference type="EMBL" id="MEQ2473738.1"/>
    </source>
</evidence>
<dbReference type="Pfam" id="PF07702">
    <property type="entry name" value="UTRA"/>
    <property type="match status" value="1"/>
</dbReference>
<dbReference type="SMART" id="SM00866">
    <property type="entry name" value="UTRA"/>
    <property type="match status" value="1"/>
</dbReference>
<dbReference type="InterPro" id="IPR000524">
    <property type="entry name" value="Tscrpt_reg_HTH_GntR"/>
</dbReference>
<dbReference type="InterPro" id="IPR050679">
    <property type="entry name" value="Bact_HTH_transcr_reg"/>
</dbReference>
<dbReference type="Proteomes" id="UP001438008">
    <property type="component" value="Unassembled WGS sequence"/>
</dbReference>
<dbReference type="PANTHER" id="PTHR44846">
    <property type="entry name" value="MANNOSYL-D-GLYCERATE TRANSPORT/METABOLISM SYSTEM REPRESSOR MNGR-RELATED"/>
    <property type="match status" value="1"/>
</dbReference>
<keyword evidence="1" id="KW-0805">Transcription regulation</keyword>
<accession>A0ABV1FKX1</accession>
<dbReference type="PRINTS" id="PR00035">
    <property type="entry name" value="HTHGNTR"/>
</dbReference>
<dbReference type="CDD" id="cd07377">
    <property type="entry name" value="WHTH_GntR"/>
    <property type="match status" value="1"/>
</dbReference>
<protein>
    <submittedName>
        <fullName evidence="5">GntR family transcriptional regulator</fullName>
    </submittedName>
</protein>
<dbReference type="PROSITE" id="PS50949">
    <property type="entry name" value="HTH_GNTR"/>
    <property type="match status" value="1"/>
</dbReference>
<organism evidence="5 6">
    <name type="scientific">Laedolimicola intestinihominis</name>
    <dbReference type="NCBI Taxonomy" id="3133166"/>
    <lineage>
        <taxon>Bacteria</taxon>
        <taxon>Bacillati</taxon>
        <taxon>Bacillota</taxon>
        <taxon>Clostridia</taxon>
        <taxon>Lachnospirales</taxon>
        <taxon>Lachnospiraceae</taxon>
        <taxon>Laedolimicola</taxon>
    </lineage>
</organism>
<dbReference type="EMBL" id="JBBMFE010000017">
    <property type="protein sequence ID" value="MEQ2473738.1"/>
    <property type="molecule type" value="Genomic_DNA"/>
</dbReference>
<evidence type="ECO:0000256" key="3">
    <source>
        <dbReference type="ARBA" id="ARBA00023163"/>
    </source>
</evidence>
<evidence type="ECO:0000256" key="2">
    <source>
        <dbReference type="ARBA" id="ARBA00023125"/>
    </source>
</evidence>
<dbReference type="SUPFAM" id="SSF46785">
    <property type="entry name" value="Winged helix' DNA-binding domain"/>
    <property type="match status" value="1"/>
</dbReference>
<dbReference type="SMART" id="SM00345">
    <property type="entry name" value="HTH_GNTR"/>
    <property type="match status" value="1"/>
</dbReference>
<dbReference type="Gene3D" id="3.40.1410.10">
    <property type="entry name" value="Chorismate lyase-like"/>
    <property type="match status" value="1"/>
</dbReference>
<dbReference type="Gene3D" id="1.10.10.10">
    <property type="entry name" value="Winged helix-like DNA-binding domain superfamily/Winged helix DNA-binding domain"/>
    <property type="match status" value="1"/>
</dbReference>
<dbReference type="RefSeq" id="WP_349165309.1">
    <property type="nucleotide sequence ID" value="NZ_JBBMFE010000017.1"/>
</dbReference>
<dbReference type="InterPro" id="IPR011663">
    <property type="entry name" value="UTRA"/>
</dbReference>
<dbReference type="InterPro" id="IPR028978">
    <property type="entry name" value="Chorismate_lyase_/UTRA_dom_sf"/>
</dbReference>
<evidence type="ECO:0000256" key="1">
    <source>
        <dbReference type="ARBA" id="ARBA00023015"/>
    </source>
</evidence>
<reference evidence="5 6" key="1">
    <citation type="submission" date="2024-03" db="EMBL/GenBank/DDBJ databases">
        <title>Human intestinal bacterial collection.</title>
        <authorList>
            <person name="Pauvert C."/>
            <person name="Hitch T.C.A."/>
            <person name="Clavel T."/>
        </authorList>
    </citation>
    <scope>NUCLEOTIDE SEQUENCE [LARGE SCALE GENOMIC DNA]</scope>
    <source>
        <strain evidence="5 6">CLA-AA-H132</strain>
    </source>
</reference>
<evidence type="ECO:0000259" key="4">
    <source>
        <dbReference type="PROSITE" id="PS50949"/>
    </source>
</evidence>
<gene>
    <name evidence="5" type="ORF">WMO29_14760</name>
</gene>
<sequence length="242" mass="27385">MANNNKRPSSKKQALENYLISEIEKGNLKIGDQIPSEAELVEMFHFGRQTVHNTLAELAVRGIIERIPGKGSFVSSRPVNRNIQEKLSFTEDMLSIGMVPGSTLLEFRVITAKEIPAISRELQLQPEDTLYLIARLRTGNGTPIALQYSYIATRYLPNPDLNALVTSLDAYIKKSGYDVHGFATRLRAVEGTDEQIRVLQSTSRALLNSISVRYLDKNQPFYYTSSFYRSELYEYTFSSFAQ</sequence>
<dbReference type="Pfam" id="PF00392">
    <property type="entry name" value="GntR"/>
    <property type="match status" value="1"/>
</dbReference>
<dbReference type="InterPro" id="IPR036388">
    <property type="entry name" value="WH-like_DNA-bd_sf"/>
</dbReference>
<keyword evidence="2" id="KW-0238">DNA-binding</keyword>
<evidence type="ECO:0000313" key="6">
    <source>
        <dbReference type="Proteomes" id="UP001438008"/>
    </source>
</evidence>
<keyword evidence="3" id="KW-0804">Transcription</keyword>
<keyword evidence="6" id="KW-1185">Reference proteome</keyword>
<dbReference type="SUPFAM" id="SSF64288">
    <property type="entry name" value="Chorismate lyase-like"/>
    <property type="match status" value="1"/>
</dbReference>
<dbReference type="PANTHER" id="PTHR44846:SF1">
    <property type="entry name" value="MANNOSYL-D-GLYCERATE TRANSPORT_METABOLISM SYSTEM REPRESSOR MNGR-RELATED"/>
    <property type="match status" value="1"/>
</dbReference>
<proteinExistence type="predicted"/>
<name>A0ABV1FKX1_9FIRM</name>
<feature type="domain" description="HTH gntR-type" evidence="4">
    <location>
        <begin position="9"/>
        <end position="77"/>
    </location>
</feature>
<comment type="caution">
    <text evidence="5">The sequence shown here is derived from an EMBL/GenBank/DDBJ whole genome shotgun (WGS) entry which is preliminary data.</text>
</comment>